<comment type="caution">
    <text evidence="2">The sequence shown here is derived from an EMBL/GenBank/DDBJ whole genome shotgun (WGS) entry which is preliminary data.</text>
</comment>
<dbReference type="Proteomes" id="UP001141327">
    <property type="component" value="Unassembled WGS sequence"/>
</dbReference>
<feature type="region of interest" description="Disordered" evidence="1">
    <location>
        <begin position="349"/>
        <end position="497"/>
    </location>
</feature>
<gene>
    <name evidence="2" type="ORF">PAPYR_13094</name>
</gene>
<feature type="compositionally biased region" description="Pro residues" evidence="1">
    <location>
        <begin position="480"/>
        <end position="492"/>
    </location>
</feature>
<protein>
    <submittedName>
        <fullName evidence="2">Uncharacterized protein</fullName>
    </submittedName>
</protein>
<feature type="region of interest" description="Disordered" evidence="1">
    <location>
        <begin position="243"/>
        <end position="311"/>
    </location>
</feature>
<evidence type="ECO:0000313" key="2">
    <source>
        <dbReference type="EMBL" id="KAJ4452678.1"/>
    </source>
</evidence>
<evidence type="ECO:0000313" key="3">
    <source>
        <dbReference type="Proteomes" id="UP001141327"/>
    </source>
</evidence>
<feature type="compositionally biased region" description="Low complexity" evidence="1">
    <location>
        <begin position="369"/>
        <end position="380"/>
    </location>
</feature>
<feature type="compositionally biased region" description="Pro residues" evidence="1">
    <location>
        <begin position="427"/>
        <end position="443"/>
    </location>
</feature>
<reference evidence="2" key="1">
    <citation type="journal article" date="2022" name="bioRxiv">
        <title>Genomics of Preaxostyla Flagellates Illuminates Evolutionary Transitions and the Path Towards Mitochondrial Loss.</title>
        <authorList>
            <person name="Novak L.V.F."/>
            <person name="Treitli S.C."/>
            <person name="Pyrih J."/>
            <person name="Halakuc P."/>
            <person name="Pipaliya S.V."/>
            <person name="Vacek V."/>
            <person name="Brzon O."/>
            <person name="Soukal P."/>
            <person name="Eme L."/>
            <person name="Dacks J.B."/>
            <person name="Karnkowska A."/>
            <person name="Elias M."/>
            <person name="Hampl V."/>
        </authorList>
    </citation>
    <scope>NUCLEOTIDE SEQUENCE</scope>
    <source>
        <strain evidence="2">RCP-MX</strain>
    </source>
</reference>
<feature type="compositionally biased region" description="Pro residues" evidence="1">
    <location>
        <begin position="297"/>
        <end position="307"/>
    </location>
</feature>
<keyword evidence="3" id="KW-1185">Reference proteome</keyword>
<name>A0ABQ8U2D9_9EUKA</name>
<evidence type="ECO:0000256" key="1">
    <source>
        <dbReference type="SAM" id="MobiDB-lite"/>
    </source>
</evidence>
<feature type="compositionally biased region" description="Pro residues" evidence="1">
    <location>
        <begin position="381"/>
        <end position="398"/>
    </location>
</feature>
<organism evidence="2 3">
    <name type="scientific">Paratrimastix pyriformis</name>
    <dbReference type="NCBI Taxonomy" id="342808"/>
    <lineage>
        <taxon>Eukaryota</taxon>
        <taxon>Metamonada</taxon>
        <taxon>Preaxostyla</taxon>
        <taxon>Paratrimastigidae</taxon>
        <taxon>Paratrimastix</taxon>
    </lineage>
</organism>
<proteinExistence type="predicted"/>
<sequence>MGAGHSKALVNATDVVTTSLKFMDPIQALFQAVGPLGVPATALFSRVKGIFSIIKRHKDTHTALAGLIGVLNQLEVIMQDLAHCGLPQTDAMTRTFGVFEDILNRAYEILKRCEKRSGAMNIIRDSLADLRDIEKSLREEIPILNLALSAAIYVRIQQERGCACPTGVETPQISPAKSPDEDPRPPMAIDAVCFLLAEFPRSPGRELERSFKVGEVMLALSRHFRPIWREQYADQLREAIDLNRDGRSPEATRAAPVATGAPNTTGQASHLGKQPRRRAPARCQTGCHMGRPTLPGLSPPRQPPWGPPVGQAALADLAPLAPPAPPRPPSMDWPLSGWAAAELRLRRSPEGPGHAAAVASSEQPNSEQAGLPFGQAAPAGGPAPAPPPPPGTRPPQPRPIFQRVDPGSEETSALSPQLAVPAGGGPVPAPAPPDPRPPQPHPIFQPVGPQPSTGAAATPGQTAAPLGEPRTVGQAAAGPTPAPLAPPAPAPAPTRGLSDVCGRHHPVIIHLIIMIMISLIFIQSSHFYPILFYTLLRLNFLSIDFNPLLVVTKVDELMADFRSNPWLDHYGLATTMAGSEGPSAQLAALRQTASFRTGVLPNQIFLLCNYLQETEGSLIIELPLMAVLYDTAGPHQCGAATDRSRSQVHRLGLNIDCKGKGTAVPFKQMPSTKDTSHTVFARAMSVRDVAMRTGPAALSSYSPLLASLLFG</sequence>
<feature type="compositionally biased region" description="Low complexity" evidence="1">
    <location>
        <begin position="444"/>
        <end position="467"/>
    </location>
</feature>
<accession>A0ABQ8U2D9</accession>
<dbReference type="EMBL" id="JAPMOS010000417">
    <property type="protein sequence ID" value="KAJ4452678.1"/>
    <property type="molecule type" value="Genomic_DNA"/>
</dbReference>